<evidence type="ECO:0000256" key="2">
    <source>
        <dbReference type="ARBA" id="ARBA00022898"/>
    </source>
</evidence>
<dbReference type="PATRIC" id="fig|213810.4.peg.739"/>
<dbReference type="Proteomes" id="UP000007054">
    <property type="component" value="Chromosome"/>
</dbReference>
<dbReference type="InterPro" id="IPR051446">
    <property type="entry name" value="HTH_trans_reg/aminotransferase"/>
</dbReference>
<dbReference type="SMART" id="SM00345">
    <property type="entry name" value="HTH_GNTR"/>
    <property type="match status" value="1"/>
</dbReference>
<reference evidence="7" key="2">
    <citation type="submission" date="2010-03" db="EMBL/GenBank/DDBJ databases">
        <authorList>
            <person name="Pajon A."/>
        </authorList>
    </citation>
    <scope>NUCLEOTIDE SEQUENCE</scope>
    <source>
        <strain evidence="7">Type strain: 18P13</strain>
    </source>
</reference>
<keyword evidence="7" id="KW-0808">Transferase</keyword>
<dbReference type="Gene3D" id="3.40.640.10">
    <property type="entry name" value="Type I PLP-dependent aspartate aminotransferase-like (Major domain)"/>
    <property type="match status" value="1"/>
</dbReference>
<dbReference type="GeneID" id="83155606"/>
<evidence type="ECO:0000256" key="1">
    <source>
        <dbReference type="ARBA" id="ARBA00005384"/>
    </source>
</evidence>
<evidence type="ECO:0000313" key="7">
    <source>
        <dbReference type="EMBL" id="CBL17010.1"/>
    </source>
</evidence>
<name>D4LBL5_RUMC1</name>
<dbReference type="InterPro" id="IPR000524">
    <property type="entry name" value="Tscrpt_reg_HTH_GntR"/>
</dbReference>
<dbReference type="Gene3D" id="1.10.10.10">
    <property type="entry name" value="Winged helix-like DNA-binding domain superfamily/Winged helix DNA-binding domain"/>
    <property type="match status" value="1"/>
</dbReference>
<evidence type="ECO:0000256" key="5">
    <source>
        <dbReference type="ARBA" id="ARBA00023163"/>
    </source>
</evidence>
<dbReference type="SUPFAM" id="SSF46785">
    <property type="entry name" value="Winged helix' DNA-binding domain"/>
    <property type="match status" value="1"/>
</dbReference>
<feature type="domain" description="HTH gntR-type" evidence="6">
    <location>
        <begin position="10"/>
        <end position="78"/>
    </location>
</feature>
<dbReference type="RefSeq" id="WP_015557917.1">
    <property type="nucleotide sequence ID" value="NC_021039.1"/>
</dbReference>
<dbReference type="InterPro" id="IPR015424">
    <property type="entry name" value="PyrdxlP-dep_Trfase"/>
</dbReference>
<dbReference type="PANTHER" id="PTHR46577:SF1">
    <property type="entry name" value="HTH-TYPE TRANSCRIPTIONAL REGULATORY PROTEIN GABR"/>
    <property type="match status" value="1"/>
</dbReference>
<dbReference type="BioCyc" id="RCHA213810:RUM_RS03990-MONOMER"/>
<dbReference type="CDD" id="cd00609">
    <property type="entry name" value="AAT_like"/>
    <property type="match status" value="1"/>
</dbReference>
<dbReference type="GO" id="GO:0003677">
    <property type="term" value="F:DNA binding"/>
    <property type="evidence" value="ECO:0007669"/>
    <property type="project" value="UniProtKB-KW"/>
</dbReference>
<accession>D4LBL5</accession>
<sequence>MKYVIQKENRPVYLQLYKLIRNDIINQVYPYNSRLPSKRMLAEELGISTITIEHAYGLLCDEGYAEARERSGYFVIFQPSDGFAGSTAEPVPVFHKKLDTSSYPTFSISILSKTMRKVLTDYGETILEKSPNAGGIQLRSAIRQYLARNRGIQVEIGQIVIGSGAEYLYRLIVELLGRSRVYGIESPSYDKIEQIYRAADVDYELLPLSADGIDSGALAATRADVLHTTPYRSFPTGVTATASKRYEYIRWSGYGERFIVESDYGSEFSVSSQPMETLFVLSDFDNVIYLNTFSRTISPSMRIGYMVLPKQLVNQFQDRLGFYSCTVPTFDQLVLTELINNGDFERHINRVRRAKRRELEHET</sequence>
<gene>
    <name evidence="7" type="ordered locus">RUM_08260</name>
</gene>
<dbReference type="SUPFAM" id="SSF53383">
    <property type="entry name" value="PLP-dependent transferases"/>
    <property type="match status" value="1"/>
</dbReference>
<keyword evidence="3" id="KW-0805">Transcription regulation</keyword>
<protein>
    <submittedName>
        <fullName evidence="7">Transcriptional regulators containing a DNA-binding HTH domain and an aminotransferase domain (MocR family) and their eukaryotic orthologs</fullName>
    </submittedName>
</protein>
<evidence type="ECO:0000256" key="4">
    <source>
        <dbReference type="ARBA" id="ARBA00023125"/>
    </source>
</evidence>
<keyword evidence="8" id="KW-1185">Reference proteome</keyword>
<comment type="similarity">
    <text evidence="1">In the C-terminal section; belongs to the class-I pyridoxal-phosphate-dependent aminotransferase family.</text>
</comment>
<dbReference type="HOGENOM" id="CLU_017584_0_1_9"/>
<dbReference type="AlphaFoldDB" id="D4LBL5"/>
<dbReference type="GO" id="GO:0008483">
    <property type="term" value="F:transaminase activity"/>
    <property type="evidence" value="ECO:0007669"/>
    <property type="project" value="UniProtKB-KW"/>
</dbReference>
<keyword evidence="5" id="KW-0804">Transcription</keyword>
<evidence type="ECO:0000256" key="3">
    <source>
        <dbReference type="ARBA" id="ARBA00023015"/>
    </source>
</evidence>
<dbReference type="PANTHER" id="PTHR46577">
    <property type="entry name" value="HTH-TYPE TRANSCRIPTIONAL REGULATORY PROTEIN GABR"/>
    <property type="match status" value="1"/>
</dbReference>
<dbReference type="InterPro" id="IPR015421">
    <property type="entry name" value="PyrdxlP-dep_Trfase_major"/>
</dbReference>
<dbReference type="EMBL" id="FP929052">
    <property type="protein sequence ID" value="CBL17010.1"/>
    <property type="molecule type" value="Genomic_DNA"/>
</dbReference>
<evidence type="ECO:0000313" key="8">
    <source>
        <dbReference type="Proteomes" id="UP000007054"/>
    </source>
</evidence>
<organism evidence="7 8">
    <name type="scientific">Ruminococcus champanellensis (strain DSM 18848 / JCM 17042 / KCTC 15320 / 18P13)</name>
    <dbReference type="NCBI Taxonomy" id="213810"/>
    <lineage>
        <taxon>Bacteria</taxon>
        <taxon>Bacillati</taxon>
        <taxon>Bacillota</taxon>
        <taxon>Clostridia</taxon>
        <taxon>Eubacteriales</taxon>
        <taxon>Oscillospiraceae</taxon>
        <taxon>Ruminococcus</taxon>
    </lineage>
</organism>
<dbReference type="CDD" id="cd07377">
    <property type="entry name" value="WHTH_GntR"/>
    <property type="match status" value="1"/>
</dbReference>
<keyword evidence="4 7" id="KW-0238">DNA-binding</keyword>
<dbReference type="Pfam" id="PF00392">
    <property type="entry name" value="GntR"/>
    <property type="match status" value="1"/>
</dbReference>
<proteinExistence type="inferred from homology"/>
<evidence type="ECO:0000259" key="6">
    <source>
        <dbReference type="PROSITE" id="PS50949"/>
    </source>
</evidence>
<dbReference type="InterPro" id="IPR036390">
    <property type="entry name" value="WH_DNA-bd_sf"/>
</dbReference>
<dbReference type="InterPro" id="IPR036388">
    <property type="entry name" value="WH-like_DNA-bd_sf"/>
</dbReference>
<dbReference type="STRING" id="213810.RUM_08260"/>
<dbReference type="GO" id="GO:0003700">
    <property type="term" value="F:DNA-binding transcription factor activity"/>
    <property type="evidence" value="ECO:0007669"/>
    <property type="project" value="InterPro"/>
</dbReference>
<reference evidence="7" key="1">
    <citation type="submission" date="2010-03" db="EMBL/GenBank/DDBJ databases">
        <title>The genome sequence of Ruminococcus sp. 18P13.</title>
        <authorList>
            <consortium name="metaHIT consortium -- http://www.metahit.eu/"/>
            <person name="Pajon A."/>
            <person name="Turner K."/>
            <person name="Parkhill J."/>
            <person name="Bernalier A."/>
        </authorList>
    </citation>
    <scope>NUCLEOTIDE SEQUENCE [LARGE SCALE GENOMIC DNA]</scope>
    <source>
        <strain evidence="7">Type strain: 18P13</strain>
    </source>
</reference>
<keyword evidence="7" id="KW-0032">Aminotransferase</keyword>
<dbReference type="PROSITE" id="PS50949">
    <property type="entry name" value="HTH_GNTR"/>
    <property type="match status" value="1"/>
</dbReference>
<keyword evidence="2" id="KW-0663">Pyridoxal phosphate</keyword>
<dbReference type="KEGG" id="rch:RUM_08260"/>